<accession>A0A2K1DXM6</accession>
<organism evidence="2 3">
    <name type="scientific">Hanstruepera neustonica</name>
    <dbReference type="NCBI Taxonomy" id="1445657"/>
    <lineage>
        <taxon>Bacteria</taxon>
        <taxon>Pseudomonadati</taxon>
        <taxon>Bacteroidota</taxon>
        <taxon>Flavobacteriia</taxon>
        <taxon>Flavobacteriales</taxon>
        <taxon>Flavobacteriaceae</taxon>
        <taxon>Hanstruepera</taxon>
    </lineage>
</organism>
<dbReference type="PANTHER" id="PTHR34585">
    <property type="match status" value="1"/>
</dbReference>
<dbReference type="OrthoDB" id="1524679at2"/>
<proteinExistence type="predicted"/>
<dbReference type="Proteomes" id="UP000236641">
    <property type="component" value="Unassembled WGS sequence"/>
</dbReference>
<sequence>MTLDLITKDDLKTLKQEIITELRTILGGQTEQKKWLKSADVREMLNISPGTLQNLRVNGTLPYTMMGKTIYYEYNDVIKILTQNKSA</sequence>
<dbReference type="Pfam" id="PF12728">
    <property type="entry name" value="HTH_17"/>
    <property type="match status" value="1"/>
</dbReference>
<dbReference type="EMBL" id="POWF01000006">
    <property type="protein sequence ID" value="PNQ72792.1"/>
    <property type="molecule type" value="Genomic_DNA"/>
</dbReference>
<dbReference type="AlphaFoldDB" id="A0A2K1DXM6"/>
<keyword evidence="2" id="KW-0238">DNA-binding</keyword>
<keyword evidence="3" id="KW-1185">Reference proteome</keyword>
<dbReference type="SUPFAM" id="SSF46955">
    <property type="entry name" value="Putative DNA-binding domain"/>
    <property type="match status" value="1"/>
</dbReference>
<evidence type="ECO:0000259" key="1">
    <source>
        <dbReference type="Pfam" id="PF12728"/>
    </source>
</evidence>
<dbReference type="InterPro" id="IPR009061">
    <property type="entry name" value="DNA-bd_dom_put_sf"/>
</dbReference>
<dbReference type="GO" id="GO:0003677">
    <property type="term" value="F:DNA binding"/>
    <property type="evidence" value="ECO:0007669"/>
    <property type="project" value="UniProtKB-KW"/>
</dbReference>
<evidence type="ECO:0000313" key="3">
    <source>
        <dbReference type="Proteomes" id="UP000236641"/>
    </source>
</evidence>
<dbReference type="RefSeq" id="WP_103052319.1">
    <property type="nucleotide sequence ID" value="NZ_POWF01000006.1"/>
</dbReference>
<dbReference type="PANTHER" id="PTHR34585:SF22">
    <property type="entry name" value="HELIX-TURN-HELIX DOMAIN-CONTAINING PROTEIN"/>
    <property type="match status" value="1"/>
</dbReference>
<protein>
    <submittedName>
        <fullName evidence="2">DNA-binding protein</fullName>
    </submittedName>
</protein>
<name>A0A2K1DXM6_9FLAO</name>
<comment type="caution">
    <text evidence="2">The sequence shown here is derived from an EMBL/GenBank/DDBJ whole genome shotgun (WGS) entry which is preliminary data.</text>
</comment>
<gene>
    <name evidence="2" type="ORF">C1T31_09790</name>
</gene>
<feature type="domain" description="Helix-turn-helix" evidence="1">
    <location>
        <begin position="35"/>
        <end position="84"/>
    </location>
</feature>
<reference evidence="2 3" key="1">
    <citation type="submission" date="2018-01" db="EMBL/GenBank/DDBJ databases">
        <title>The draft genome of Hanstruepera neustonica JCM19743.</title>
        <authorList>
            <person name="He R.-H."/>
            <person name="Du Z.-J."/>
        </authorList>
    </citation>
    <scope>NUCLEOTIDE SEQUENCE [LARGE SCALE GENOMIC DNA]</scope>
    <source>
        <strain evidence="2 3">JCM19743</strain>
    </source>
</reference>
<dbReference type="InterPro" id="IPR041657">
    <property type="entry name" value="HTH_17"/>
</dbReference>
<evidence type="ECO:0000313" key="2">
    <source>
        <dbReference type="EMBL" id="PNQ72792.1"/>
    </source>
</evidence>